<dbReference type="Proteomes" id="UP000006727">
    <property type="component" value="Chromosome 3"/>
</dbReference>
<reference evidence="1 3" key="2">
    <citation type="journal article" date="2018" name="Plant J.">
        <title>The Physcomitrella patens chromosome-scale assembly reveals moss genome structure and evolution.</title>
        <authorList>
            <person name="Lang D."/>
            <person name="Ullrich K.K."/>
            <person name="Murat F."/>
            <person name="Fuchs J."/>
            <person name="Jenkins J."/>
            <person name="Haas F.B."/>
            <person name="Piednoel M."/>
            <person name="Gundlach H."/>
            <person name="Van Bel M."/>
            <person name="Meyberg R."/>
            <person name="Vives C."/>
            <person name="Morata J."/>
            <person name="Symeonidi A."/>
            <person name="Hiss M."/>
            <person name="Muchero W."/>
            <person name="Kamisugi Y."/>
            <person name="Saleh O."/>
            <person name="Blanc G."/>
            <person name="Decker E.L."/>
            <person name="van Gessel N."/>
            <person name="Grimwood J."/>
            <person name="Hayes R.D."/>
            <person name="Graham S.W."/>
            <person name="Gunter L.E."/>
            <person name="McDaniel S.F."/>
            <person name="Hoernstein S.N.W."/>
            <person name="Larsson A."/>
            <person name="Li F.W."/>
            <person name="Perroud P.F."/>
            <person name="Phillips J."/>
            <person name="Ranjan P."/>
            <person name="Rokshar D.S."/>
            <person name="Rothfels C.J."/>
            <person name="Schneider L."/>
            <person name="Shu S."/>
            <person name="Stevenson D.W."/>
            <person name="Thummler F."/>
            <person name="Tillich M."/>
            <person name="Villarreal Aguilar J.C."/>
            <person name="Widiez T."/>
            <person name="Wong G.K."/>
            <person name="Wymore A."/>
            <person name="Zhang Y."/>
            <person name="Zimmer A.D."/>
            <person name="Quatrano R.S."/>
            <person name="Mayer K.F.X."/>
            <person name="Goodstein D."/>
            <person name="Casacuberta J.M."/>
            <person name="Vandepoele K."/>
            <person name="Reski R."/>
            <person name="Cuming A.C."/>
            <person name="Tuskan G.A."/>
            <person name="Maumus F."/>
            <person name="Salse J."/>
            <person name="Schmutz J."/>
            <person name="Rensing S.A."/>
        </authorList>
    </citation>
    <scope>NUCLEOTIDE SEQUENCE [LARGE SCALE GENOMIC DNA]</scope>
    <source>
        <strain evidence="2 3">cv. Gransden 2004</strain>
    </source>
</reference>
<gene>
    <name evidence="1" type="ORF">PHYPA_003887</name>
</gene>
<evidence type="ECO:0000313" key="3">
    <source>
        <dbReference type="Proteomes" id="UP000006727"/>
    </source>
</evidence>
<dbReference type="PaxDb" id="3218-PP1S1_404V6.1"/>
<sequence length="113" mass="12593">MWRLDLAPSVSVYPLPLLLPCTVVKTIRLSMTNSGICNQALLHQLRQDGIASRSPLPIVQIFQVDAIEFGFFEINCPSKSIGDNPGCNFSGFLSTWVPKNKYFLLEMTDYVPG</sequence>
<evidence type="ECO:0000313" key="1">
    <source>
        <dbReference type="EMBL" id="PNR56895.1"/>
    </source>
</evidence>
<evidence type="ECO:0000313" key="2">
    <source>
        <dbReference type="EnsemblPlants" id="PAC:32941356.CDS.1"/>
    </source>
</evidence>
<proteinExistence type="predicted"/>
<reference evidence="2" key="3">
    <citation type="submission" date="2020-12" db="UniProtKB">
        <authorList>
            <consortium name="EnsemblPlants"/>
        </authorList>
    </citation>
    <scope>IDENTIFICATION</scope>
</reference>
<protein>
    <submittedName>
        <fullName evidence="1 2">Uncharacterized protein</fullName>
    </submittedName>
</protein>
<dbReference type="EMBL" id="ABEU02000003">
    <property type="protein sequence ID" value="PNR56895.1"/>
    <property type="molecule type" value="Genomic_DNA"/>
</dbReference>
<accession>A0A2K1KSY5</accession>
<organism evidence="1">
    <name type="scientific">Physcomitrium patens</name>
    <name type="common">Spreading-leaved earth moss</name>
    <name type="synonym">Physcomitrella patens</name>
    <dbReference type="NCBI Taxonomy" id="3218"/>
    <lineage>
        <taxon>Eukaryota</taxon>
        <taxon>Viridiplantae</taxon>
        <taxon>Streptophyta</taxon>
        <taxon>Embryophyta</taxon>
        <taxon>Bryophyta</taxon>
        <taxon>Bryophytina</taxon>
        <taxon>Bryopsida</taxon>
        <taxon>Funariidae</taxon>
        <taxon>Funariales</taxon>
        <taxon>Funariaceae</taxon>
        <taxon>Physcomitrium</taxon>
    </lineage>
</organism>
<reference evidence="1 3" key="1">
    <citation type="journal article" date="2008" name="Science">
        <title>The Physcomitrella genome reveals evolutionary insights into the conquest of land by plants.</title>
        <authorList>
            <person name="Rensing S."/>
            <person name="Lang D."/>
            <person name="Zimmer A."/>
            <person name="Terry A."/>
            <person name="Salamov A."/>
            <person name="Shapiro H."/>
            <person name="Nishiyama T."/>
            <person name="Perroud P.-F."/>
            <person name="Lindquist E."/>
            <person name="Kamisugi Y."/>
            <person name="Tanahashi T."/>
            <person name="Sakakibara K."/>
            <person name="Fujita T."/>
            <person name="Oishi K."/>
            <person name="Shin-I T."/>
            <person name="Kuroki Y."/>
            <person name="Toyoda A."/>
            <person name="Suzuki Y."/>
            <person name="Hashimoto A."/>
            <person name="Yamaguchi K."/>
            <person name="Sugano A."/>
            <person name="Kohara Y."/>
            <person name="Fujiyama A."/>
            <person name="Anterola A."/>
            <person name="Aoki S."/>
            <person name="Ashton N."/>
            <person name="Barbazuk W.B."/>
            <person name="Barker E."/>
            <person name="Bennetzen J."/>
            <person name="Bezanilla M."/>
            <person name="Blankenship R."/>
            <person name="Cho S.H."/>
            <person name="Dutcher S."/>
            <person name="Estelle M."/>
            <person name="Fawcett J.A."/>
            <person name="Gundlach H."/>
            <person name="Hanada K."/>
            <person name="Heyl A."/>
            <person name="Hicks K.A."/>
            <person name="Hugh J."/>
            <person name="Lohr M."/>
            <person name="Mayer K."/>
            <person name="Melkozernov A."/>
            <person name="Murata T."/>
            <person name="Nelson D."/>
            <person name="Pils B."/>
            <person name="Prigge M."/>
            <person name="Reiss B."/>
            <person name="Renner T."/>
            <person name="Rombauts S."/>
            <person name="Rushton P."/>
            <person name="Sanderfoot A."/>
            <person name="Schween G."/>
            <person name="Shiu S.-H."/>
            <person name="Stueber K."/>
            <person name="Theodoulou F.L."/>
            <person name="Tu H."/>
            <person name="Van de Peer Y."/>
            <person name="Verrier P.J."/>
            <person name="Waters E."/>
            <person name="Wood A."/>
            <person name="Yang L."/>
            <person name="Cove D."/>
            <person name="Cuming A."/>
            <person name="Hasebe M."/>
            <person name="Lucas S."/>
            <person name="Mishler D.B."/>
            <person name="Reski R."/>
            <person name="Grigoriev I."/>
            <person name="Quatrano R.S."/>
            <person name="Boore J.L."/>
        </authorList>
    </citation>
    <scope>NUCLEOTIDE SEQUENCE [LARGE SCALE GENOMIC DNA]</scope>
    <source>
        <strain evidence="2 3">cv. Gransden 2004</strain>
    </source>
</reference>
<dbReference type="EnsemblPlants" id="Pp3c3_2109V3.1">
    <property type="protein sequence ID" value="PAC:32941356.CDS.1"/>
    <property type="gene ID" value="Pp3c3_2109"/>
</dbReference>
<dbReference type="InParanoid" id="A0A2K1KSY5"/>
<keyword evidence="3" id="KW-1185">Reference proteome</keyword>
<name>A0A2K1KSY5_PHYPA</name>
<dbReference type="AlphaFoldDB" id="A0A2K1KSY5"/>
<dbReference type="Gramene" id="Pp3c3_2109V3.1">
    <property type="protein sequence ID" value="PAC:32941356.CDS.1"/>
    <property type="gene ID" value="Pp3c3_2109"/>
</dbReference>